<accession>A0A7G3SZQ0</accession>
<organism evidence="1 2">
    <name type="scientific">Salmonella phage vB_SenTO17</name>
    <dbReference type="NCBI Taxonomy" id="2732254"/>
    <lineage>
        <taxon>Viruses</taxon>
        <taxon>Duplodnaviria</taxon>
        <taxon>Heunggongvirae</taxon>
        <taxon>Uroviricota</taxon>
        <taxon>Caudoviricetes</taxon>
        <taxon>Sarkviridae</taxon>
        <taxon>Guernseyvirinae</taxon>
        <taxon>Cornellvirus</taxon>
        <taxon>Cornellvirus SenTO17</taxon>
    </lineage>
</organism>
<dbReference type="EMBL" id="MT012729">
    <property type="protein sequence ID" value="QJQ80410.1"/>
    <property type="molecule type" value="Genomic_DNA"/>
</dbReference>
<evidence type="ECO:0000313" key="2">
    <source>
        <dbReference type="Proteomes" id="UP000515565"/>
    </source>
</evidence>
<gene>
    <name evidence="1" type="ORF">vBSenTO17_27</name>
</gene>
<dbReference type="Proteomes" id="UP000515565">
    <property type="component" value="Segment"/>
</dbReference>
<keyword evidence="2" id="KW-1185">Reference proteome</keyword>
<evidence type="ECO:0000313" key="1">
    <source>
        <dbReference type="EMBL" id="QJQ80410.1"/>
    </source>
</evidence>
<proteinExistence type="predicted"/>
<reference evidence="1 2" key="1">
    <citation type="submission" date="2020-02" db="EMBL/GenBank/DDBJ databases">
        <authorList>
            <person name="Kosznik-Kwasnicka K."/>
            <person name="Grabowski L."/>
            <person name="Grabski M."/>
            <person name="Wegrzyn A."/>
        </authorList>
    </citation>
    <scope>NUCLEOTIDE SEQUENCE [LARGE SCALE GENOMIC DNA]</scope>
</reference>
<protein>
    <submittedName>
        <fullName evidence="1">Uncharacterized protein</fullName>
    </submittedName>
</protein>
<sequence>MYILIIMMFGMGGNAVATAEFNNLQACEAAVQEVKKKDDSAIFTQKFCVPKGEVK</sequence>
<name>A0A7G3SZQ0_9CAUD</name>